<dbReference type="PANTHER" id="PTHR48100">
    <property type="entry name" value="BROAD-SPECIFICITY PHOSPHATASE YOR283W-RELATED"/>
    <property type="match status" value="1"/>
</dbReference>
<reference evidence="4 5" key="1">
    <citation type="journal article" date="2015" name="Sci. Rep.">
        <title>A comparative genomics and reductive dehalogenase gene transcription study of two chloroethene-respiring bacteria, Dehalococcoides mccartyi strains MB and 11a.</title>
        <authorList>
            <person name="Low A."/>
            <person name="Shen Z."/>
            <person name="Cheng D."/>
            <person name="Rogers M.J."/>
            <person name="Lee P.K."/>
            <person name="He J."/>
        </authorList>
    </citation>
    <scope>NUCLEOTIDE SEQUENCE [LARGE SCALE GENOMIC DNA]</scope>
    <source>
        <strain evidence="4 5">MB</strain>
    </source>
</reference>
<dbReference type="GO" id="GO:0009236">
    <property type="term" value="P:cobalamin biosynthetic process"/>
    <property type="evidence" value="ECO:0007669"/>
    <property type="project" value="UniProtKB-UniRule"/>
</dbReference>
<organism evidence="4 5">
    <name type="scientific">Dehalococcoides mccartyi</name>
    <dbReference type="NCBI Taxonomy" id="61435"/>
    <lineage>
        <taxon>Bacteria</taxon>
        <taxon>Bacillati</taxon>
        <taxon>Chloroflexota</taxon>
        <taxon>Dehalococcoidia</taxon>
        <taxon>Dehalococcoidales</taxon>
        <taxon>Dehalococcoidaceae</taxon>
        <taxon>Dehalococcoides</taxon>
    </lineage>
</organism>
<dbReference type="InterPro" id="IPR017578">
    <property type="entry name" value="Ribazole_CobC"/>
</dbReference>
<dbReference type="eggNOG" id="COG0406">
    <property type="taxonomic scope" value="Bacteria"/>
</dbReference>
<evidence type="ECO:0000256" key="3">
    <source>
        <dbReference type="PIRSR" id="PIRSR613078-2"/>
    </source>
</evidence>
<proteinExistence type="predicted"/>
<dbReference type="GO" id="GO:0005737">
    <property type="term" value="C:cytoplasm"/>
    <property type="evidence" value="ECO:0007669"/>
    <property type="project" value="TreeGrafter"/>
</dbReference>
<evidence type="ECO:0000256" key="1">
    <source>
        <dbReference type="NCBIfam" id="TIGR03162"/>
    </source>
</evidence>
<dbReference type="OrthoDB" id="9781415at2"/>
<dbReference type="EC" id="3.1.3.73" evidence="1"/>
<feature type="active site" description="Tele-phosphohistidine intermediate" evidence="2">
    <location>
        <position position="8"/>
    </location>
</feature>
<feature type="active site" description="Proton donor/acceptor" evidence="2">
    <location>
        <position position="81"/>
    </location>
</feature>
<dbReference type="Gene3D" id="3.40.50.1240">
    <property type="entry name" value="Phosphoglycerate mutase-like"/>
    <property type="match status" value="1"/>
</dbReference>
<dbReference type="CDD" id="cd07067">
    <property type="entry name" value="HP_PGM_like"/>
    <property type="match status" value="1"/>
</dbReference>
<dbReference type="SUPFAM" id="SSF53254">
    <property type="entry name" value="Phosphoglycerate mutase-like"/>
    <property type="match status" value="1"/>
</dbReference>
<dbReference type="InterPro" id="IPR050275">
    <property type="entry name" value="PGM_Phosphatase"/>
</dbReference>
<sequence length="200" mass="22839">MKLILVRHGETETDNCRRYWGHSDIGLSDSGHAQANSLREYLSAVRIDAIYSSPLKRCTETAETIAYGRPLSVNKNNDLKEIDFGRVEGLTYDDVLERYPDIAQKWAEGSFDVHFPDGEGMEHFAQRVVKFVKMLSKHREDETLLLVGHGGVFRILICHFLGIDYKHWWQFTLGVGSVTVLDIYPEGSILEKLNDRSHLS</sequence>
<protein>
    <recommendedName>
        <fullName evidence="1">Alpha-ribazole phosphatase</fullName>
        <ecNumber evidence="1">3.1.3.73</ecNumber>
    </recommendedName>
</protein>
<dbReference type="PIRSF" id="PIRSF000709">
    <property type="entry name" value="6PFK_2-Ptase"/>
    <property type="match status" value="1"/>
</dbReference>
<accession>A0A0V8M494</accession>
<dbReference type="InterPro" id="IPR029033">
    <property type="entry name" value="His_PPase_superfam"/>
</dbReference>
<dbReference type="PANTHER" id="PTHR48100:SF59">
    <property type="entry name" value="ADENOSYLCOBALAMIN_ALPHA-RIBAZOLE PHOSPHATASE"/>
    <property type="match status" value="1"/>
</dbReference>
<evidence type="ECO:0000256" key="2">
    <source>
        <dbReference type="PIRSR" id="PIRSR613078-1"/>
    </source>
</evidence>
<dbReference type="Pfam" id="PF00300">
    <property type="entry name" value="His_Phos_1"/>
    <property type="match status" value="1"/>
</dbReference>
<dbReference type="AlphaFoldDB" id="A0A0V8M494"/>
<dbReference type="GO" id="GO:0043755">
    <property type="term" value="F:alpha-ribazole phosphatase activity"/>
    <property type="evidence" value="ECO:0007669"/>
    <property type="project" value="UniProtKB-UniRule"/>
</dbReference>
<dbReference type="EMBL" id="JGYD01000010">
    <property type="protein sequence ID" value="KSV18544.1"/>
    <property type="molecule type" value="Genomic_DNA"/>
</dbReference>
<gene>
    <name evidence="4" type="ORF">DA01_00790</name>
</gene>
<dbReference type="PATRIC" id="fig|61435.5.peg.163"/>
<dbReference type="InterPro" id="IPR013078">
    <property type="entry name" value="His_Pase_superF_clade-1"/>
</dbReference>
<dbReference type="Proteomes" id="UP000053577">
    <property type="component" value="Unassembled WGS sequence"/>
</dbReference>
<name>A0A0V8M494_9CHLR</name>
<dbReference type="NCBIfam" id="TIGR03162">
    <property type="entry name" value="ribazole_cobC"/>
    <property type="match status" value="1"/>
</dbReference>
<dbReference type="RefSeq" id="WP_058292079.1">
    <property type="nucleotide sequence ID" value="NZ_JGYD01000010.1"/>
</dbReference>
<evidence type="ECO:0000313" key="5">
    <source>
        <dbReference type="Proteomes" id="UP000053577"/>
    </source>
</evidence>
<evidence type="ECO:0000313" key="4">
    <source>
        <dbReference type="EMBL" id="KSV18544.1"/>
    </source>
</evidence>
<comment type="caution">
    <text evidence="4">The sequence shown here is derived from an EMBL/GenBank/DDBJ whole genome shotgun (WGS) entry which is preliminary data.</text>
</comment>
<dbReference type="SMART" id="SM00855">
    <property type="entry name" value="PGAM"/>
    <property type="match status" value="1"/>
</dbReference>
<feature type="binding site" evidence="3">
    <location>
        <position position="57"/>
    </location>
    <ligand>
        <name>substrate</name>
    </ligand>
</feature>